<evidence type="ECO:0000256" key="1">
    <source>
        <dbReference type="SAM" id="Phobius"/>
    </source>
</evidence>
<dbReference type="EMBL" id="MWML01000085">
    <property type="protein sequence ID" value="TCG06951.1"/>
    <property type="molecule type" value="Genomic_DNA"/>
</dbReference>
<gene>
    <name evidence="3" type="ORF">BZM27_22845</name>
</gene>
<dbReference type="Pfam" id="PF07811">
    <property type="entry name" value="TadE"/>
    <property type="match status" value="1"/>
</dbReference>
<feature type="transmembrane region" description="Helical" evidence="1">
    <location>
        <begin position="20"/>
        <end position="41"/>
    </location>
</feature>
<evidence type="ECO:0000313" key="3">
    <source>
        <dbReference type="EMBL" id="TCG06951.1"/>
    </source>
</evidence>
<protein>
    <submittedName>
        <fullName evidence="3">Pilus assembly protein TadE</fullName>
    </submittedName>
</protein>
<reference evidence="3 4" key="1">
    <citation type="submission" date="2017-02" db="EMBL/GenBank/DDBJ databases">
        <title>Paraburkholderia sophoroidis sp. nov. and Paraburkholderia steynii sp. nov. rhizobial symbionts of the fynbos legume Hypocalyptus sophoroides.</title>
        <authorList>
            <person name="Steenkamp E.T."/>
            <person name="Beukes C.W."/>
            <person name="Van Zyl E."/>
            <person name="Avontuur J."/>
            <person name="Chan W.Y."/>
            <person name="Hassen A."/>
            <person name="Palmer M."/>
            <person name="Mthombeni L."/>
            <person name="Phalane F."/>
            <person name="Sereme K."/>
            <person name="Venter S.N."/>
        </authorList>
    </citation>
    <scope>NUCLEOTIDE SEQUENCE [LARGE SCALE GENOMIC DNA]</scope>
    <source>
        <strain evidence="3 4">HC1.1ba</strain>
    </source>
</reference>
<evidence type="ECO:0000313" key="4">
    <source>
        <dbReference type="Proteomes" id="UP000294200"/>
    </source>
</evidence>
<name>A0A4R0XKT0_9BURK</name>
<dbReference type="Proteomes" id="UP000294200">
    <property type="component" value="Unassembled WGS sequence"/>
</dbReference>
<proteinExistence type="predicted"/>
<keyword evidence="1" id="KW-0472">Membrane</keyword>
<keyword evidence="4" id="KW-1185">Reference proteome</keyword>
<keyword evidence="1" id="KW-1133">Transmembrane helix</keyword>
<comment type="caution">
    <text evidence="3">The sequence shown here is derived from an EMBL/GenBank/DDBJ whole genome shotgun (WGS) entry which is preliminary data.</text>
</comment>
<keyword evidence="1" id="KW-0812">Transmembrane</keyword>
<feature type="domain" description="TadE-like" evidence="2">
    <location>
        <begin position="14"/>
        <end position="56"/>
    </location>
</feature>
<accession>A0A4R0XKT0</accession>
<dbReference type="AlphaFoldDB" id="A0A4R0XKT0"/>
<organism evidence="3 4">
    <name type="scientific">Paraburkholderia steynii</name>
    <dbReference type="NCBI Taxonomy" id="1245441"/>
    <lineage>
        <taxon>Bacteria</taxon>
        <taxon>Pseudomonadati</taxon>
        <taxon>Pseudomonadota</taxon>
        <taxon>Betaproteobacteria</taxon>
        <taxon>Burkholderiales</taxon>
        <taxon>Burkholderiaceae</taxon>
        <taxon>Paraburkholderia</taxon>
    </lineage>
</organism>
<evidence type="ECO:0000259" key="2">
    <source>
        <dbReference type="Pfam" id="PF07811"/>
    </source>
</evidence>
<dbReference type="InterPro" id="IPR012495">
    <property type="entry name" value="TadE-like_dom"/>
</dbReference>
<sequence length="146" mass="15166">MRRRTHQRRAGERGIAALEFVLVFPFLLMVLFGIVDVSLLLCDKAVITNAAGEATRQGVVLRVPSASASQIQNVALSYTQNGLVTGGTATTPAVTVTPSGGCASAGSGNPLKVTISYTYQGIVVGTWLSVLTGPITITANATKNCE</sequence>